<reference evidence="1" key="2">
    <citation type="submission" date="2025-09" db="UniProtKB">
        <authorList>
            <consortium name="EnsemblPlants"/>
        </authorList>
    </citation>
    <scope>IDENTIFICATION</scope>
</reference>
<name>A0ACD5XWH4_AVESA</name>
<dbReference type="EnsemblPlants" id="AVESA.00010b.r2.5CG0863550.1">
    <property type="protein sequence ID" value="AVESA.00010b.r2.5CG0863550.1.CDS"/>
    <property type="gene ID" value="AVESA.00010b.r2.5CG0863550"/>
</dbReference>
<dbReference type="Proteomes" id="UP001732700">
    <property type="component" value="Chromosome 5C"/>
</dbReference>
<keyword evidence="2" id="KW-1185">Reference proteome</keyword>
<evidence type="ECO:0000313" key="1">
    <source>
        <dbReference type="EnsemblPlants" id="AVESA.00010b.r2.5CG0863550.1.CDS"/>
    </source>
</evidence>
<proteinExistence type="predicted"/>
<organism evidence="1 2">
    <name type="scientific">Avena sativa</name>
    <name type="common">Oat</name>
    <dbReference type="NCBI Taxonomy" id="4498"/>
    <lineage>
        <taxon>Eukaryota</taxon>
        <taxon>Viridiplantae</taxon>
        <taxon>Streptophyta</taxon>
        <taxon>Embryophyta</taxon>
        <taxon>Tracheophyta</taxon>
        <taxon>Spermatophyta</taxon>
        <taxon>Magnoliopsida</taxon>
        <taxon>Liliopsida</taxon>
        <taxon>Poales</taxon>
        <taxon>Poaceae</taxon>
        <taxon>BOP clade</taxon>
        <taxon>Pooideae</taxon>
        <taxon>Poodae</taxon>
        <taxon>Poeae</taxon>
        <taxon>Poeae Chloroplast Group 1 (Aveneae type)</taxon>
        <taxon>Aveninae</taxon>
        <taxon>Avena</taxon>
    </lineage>
</organism>
<reference evidence="1" key="1">
    <citation type="submission" date="2021-05" db="EMBL/GenBank/DDBJ databases">
        <authorList>
            <person name="Scholz U."/>
            <person name="Mascher M."/>
            <person name="Fiebig A."/>
        </authorList>
    </citation>
    <scope>NUCLEOTIDE SEQUENCE [LARGE SCALE GENOMIC DNA]</scope>
</reference>
<sequence length="418" mass="46831">MDHYPFKSVKEKVLLRAACWAIAHENSTKFLTCMMEAAQVGPWSDLPPELLSLVLKRLPSPADRVRLRAVCHLWRSNSKLQTLPLPFPWLTLPDGTFLSIPGGEVHRLPVPDGASCYGSIDNWLFIMSSDDACTLMNPFSKTTLELPNLVTVWQRLVRYESDPKQLMYKLVVPSPLDLSLDSVVAALIMDDGNIGTLCISQPPIATYSLRDNRQPLQHLWDVAFFDGKLYVVSVFGKLLSLELSKSLGSNPHIKTVIDSYRSEIPECIPRDAACTYRLYLVECGGRLLMVNRFIHRLGTFSIENIFGNSYTAGFHVHEADLRSDTCQWRRVSDLGGHALFVGQHGSKSVPAKECSGSQEDCIYFMCDYPTPKYSENPLRDAGVFNMTITPLFSGTAPAVPPRHAGQWRPTWVFPPETV</sequence>
<evidence type="ECO:0000313" key="2">
    <source>
        <dbReference type="Proteomes" id="UP001732700"/>
    </source>
</evidence>
<protein>
    <submittedName>
        <fullName evidence="1">Uncharacterized protein</fullName>
    </submittedName>
</protein>
<accession>A0ACD5XWH4</accession>